<reference evidence="2 3" key="1">
    <citation type="submission" date="2019-05" db="EMBL/GenBank/DDBJ databases">
        <title>Whole genome sequence analysis of Cupriavidus campinensis S14E4C strain.</title>
        <authorList>
            <person name="Abbaszade G."/>
            <person name="Szabo A."/>
            <person name="Toumi M."/>
            <person name="Toth E."/>
        </authorList>
    </citation>
    <scope>NUCLEOTIDE SEQUENCE [LARGE SCALE GENOMIC DNA]</scope>
    <source>
        <strain evidence="2 3">S14E4C</strain>
    </source>
</reference>
<dbReference type="EMBL" id="VCIZ01000002">
    <property type="protein sequence ID" value="TSP13969.1"/>
    <property type="molecule type" value="Genomic_DNA"/>
</dbReference>
<keyword evidence="1" id="KW-1133">Transmembrane helix</keyword>
<organism evidence="2 3">
    <name type="scientific">Cupriavidus campinensis</name>
    <dbReference type="NCBI Taxonomy" id="151783"/>
    <lineage>
        <taxon>Bacteria</taxon>
        <taxon>Pseudomonadati</taxon>
        <taxon>Pseudomonadota</taxon>
        <taxon>Betaproteobacteria</taxon>
        <taxon>Burkholderiales</taxon>
        <taxon>Burkholderiaceae</taxon>
        <taxon>Cupriavidus</taxon>
    </lineage>
</organism>
<keyword evidence="1" id="KW-0472">Membrane</keyword>
<gene>
    <name evidence="2" type="ORF">FGG12_05720</name>
</gene>
<keyword evidence="3" id="KW-1185">Reference proteome</keyword>
<evidence type="ECO:0000256" key="1">
    <source>
        <dbReference type="SAM" id="Phobius"/>
    </source>
</evidence>
<proteinExistence type="predicted"/>
<feature type="transmembrane region" description="Helical" evidence="1">
    <location>
        <begin position="21"/>
        <end position="40"/>
    </location>
</feature>
<evidence type="ECO:0000313" key="2">
    <source>
        <dbReference type="EMBL" id="TSP13969.1"/>
    </source>
</evidence>
<sequence length="82" mass="9166">MSDILKRWMMGVKLAGDSMRPLLTFFITLFFNGTVTWAVFVGKLSVTDYIQAVGPINTMILGFWFAEKAALARPQGHTKDVP</sequence>
<name>A0ABY3ESZ4_9BURK</name>
<accession>A0ABY3ESZ4</accession>
<feature type="transmembrane region" description="Helical" evidence="1">
    <location>
        <begin position="46"/>
        <end position="66"/>
    </location>
</feature>
<protein>
    <submittedName>
        <fullName evidence="2">Uncharacterized protein</fullName>
    </submittedName>
</protein>
<dbReference type="RefSeq" id="WP_144196662.1">
    <property type="nucleotide sequence ID" value="NZ_VCIZ01000002.1"/>
</dbReference>
<dbReference type="Proteomes" id="UP000318943">
    <property type="component" value="Unassembled WGS sequence"/>
</dbReference>
<comment type="caution">
    <text evidence="2">The sequence shown here is derived from an EMBL/GenBank/DDBJ whole genome shotgun (WGS) entry which is preliminary data.</text>
</comment>
<evidence type="ECO:0000313" key="3">
    <source>
        <dbReference type="Proteomes" id="UP000318943"/>
    </source>
</evidence>
<keyword evidence="1" id="KW-0812">Transmembrane</keyword>